<evidence type="ECO:0000256" key="1">
    <source>
        <dbReference type="ARBA" id="ARBA00005125"/>
    </source>
</evidence>
<dbReference type="PANTHER" id="PTHR43000">
    <property type="entry name" value="DTDP-D-GLUCOSE 4,6-DEHYDRATASE-RELATED"/>
    <property type="match status" value="1"/>
</dbReference>
<dbReference type="RefSeq" id="WP_115300584.1">
    <property type="nucleotide sequence ID" value="NZ_CAAAIR010000006.1"/>
</dbReference>
<organism evidence="4 5">
    <name type="scientific">Legionella taurinensis</name>
    <dbReference type="NCBI Taxonomy" id="70611"/>
    <lineage>
        <taxon>Bacteria</taxon>
        <taxon>Pseudomonadati</taxon>
        <taxon>Pseudomonadota</taxon>
        <taxon>Gammaproteobacteria</taxon>
        <taxon>Legionellales</taxon>
        <taxon>Legionellaceae</taxon>
        <taxon>Legionella</taxon>
    </lineage>
</organism>
<dbReference type="Pfam" id="PF01370">
    <property type="entry name" value="Epimerase"/>
    <property type="match status" value="1"/>
</dbReference>
<gene>
    <name evidence="4" type="ORF">D6J04_06505</name>
</gene>
<accession>A0A3A5L4W6</accession>
<comment type="similarity">
    <text evidence="2">Belongs to the NAD(P)-dependent epimerase/dehydratase family.</text>
</comment>
<dbReference type="EMBL" id="QZWB01000005">
    <property type="protein sequence ID" value="RJT47781.1"/>
    <property type="molecule type" value="Genomic_DNA"/>
</dbReference>
<sequence length="336" mass="37897">MNIRGAKVLVIGGAGFIGGFVVRELLKTDVAEVIIYDNFTRGKQANIQDCLKDPRCQVFPYGGDIRETDVLDKAFEGVDYVFHLAAMWLLHCKDFPRTAFEVNVAGTFNVLEACVKHKVKKLIYSSSASVYGDAVEVPMTEEHPFNNKNFYGSTKISGEAMCTAFYDRYGLQVIGLRYMNVYGPGQDQHAVYSGVIPIMLNKIDANEAPTINGDGSQAYDFIYVEDVARANLCALQSETAYGFYNVGTEVQTTIKQLCELILSLKQSRLMVNYKPYSADDARQLVKNRIGSVQKAREEIDFQYRYDLKTGLEKLIHWRKTGQFEFSTIHQLPEVVY</sequence>
<dbReference type="AlphaFoldDB" id="A0A3A5L4W6"/>
<proteinExistence type="inferred from homology"/>
<comment type="caution">
    <text evidence="4">The sequence shown here is derived from an EMBL/GenBank/DDBJ whole genome shotgun (WGS) entry which is preliminary data.</text>
</comment>
<dbReference type="InterPro" id="IPR001509">
    <property type="entry name" value="Epimerase_deHydtase"/>
</dbReference>
<protein>
    <submittedName>
        <fullName evidence="4">NAD-dependent epimerase/dehydratase family protein</fullName>
    </submittedName>
</protein>
<feature type="domain" description="NAD-dependent epimerase/dehydratase" evidence="3">
    <location>
        <begin position="8"/>
        <end position="247"/>
    </location>
</feature>
<evidence type="ECO:0000256" key="2">
    <source>
        <dbReference type="ARBA" id="ARBA00007637"/>
    </source>
</evidence>
<dbReference type="GeneID" id="48946978"/>
<name>A0A3A5L4W6_9GAMM</name>
<evidence type="ECO:0000313" key="5">
    <source>
        <dbReference type="Proteomes" id="UP000270757"/>
    </source>
</evidence>
<dbReference type="SUPFAM" id="SSF51735">
    <property type="entry name" value="NAD(P)-binding Rossmann-fold domains"/>
    <property type="match status" value="1"/>
</dbReference>
<dbReference type="Proteomes" id="UP000270757">
    <property type="component" value="Unassembled WGS sequence"/>
</dbReference>
<dbReference type="Gene3D" id="3.40.50.720">
    <property type="entry name" value="NAD(P)-binding Rossmann-like Domain"/>
    <property type="match status" value="1"/>
</dbReference>
<evidence type="ECO:0000259" key="3">
    <source>
        <dbReference type="Pfam" id="PF01370"/>
    </source>
</evidence>
<reference evidence="4 5" key="1">
    <citation type="submission" date="2018-09" db="EMBL/GenBank/DDBJ databases">
        <title>Draft genome sequences of Legionella taurinensis isolated from water samples.</title>
        <authorList>
            <person name="Chakeri A."/>
            <person name="Allerberger F."/>
            <person name="Kundi M."/>
            <person name="Ruppitsch W."/>
            <person name="Schmid D."/>
        </authorList>
    </citation>
    <scope>NUCLEOTIDE SEQUENCE [LARGE SCALE GENOMIC DNA]</scope>
    <source>
        <strain evidence="4 5">4570-18-6</strain>
    </source>
</reference>
<dbReference type="Gene3D" id="3.90.25.10">
    <property type="entry name" value="UDP-galactose 4-epimerase, domain 1"/>
    <property type="match status" value="1"/>
</dbReference>
<comment type="pathway">
    <text evidence="1">Bacterial outer membrane biogenesis; LPS O-antigen biosynthesis.</text>
</comment>
<evidence type="ECO:0000313" key="4">
    <source>
        <dbReference type="EMBL" id="RJT47781.1"/>
    </source>
</evidence>
<dbReference type="InterPro" id="IPR036291">
    <property type="entry name" value="NAD(P)-bd_dom_sf"/>
</dbReference>